<gene>
    <name evidence="3" type="ORF">Tc00.1047053511517.156</name>
</gene>
<dbReference type="GeneID" id="3547453"/>
<dbReference type="KEGG" id="tcr:511517.156"/>
<dbReference type="PaxDb" id="353153-Q4DMT3"/>
<dbReference type="EMBL" id="AAHK01000320">
    <property type="protein sequence ID" value="EAN93850.1"/>
    <property type="molecule type" value="Genomic_DNA"/>
</dbReference>
<evidence type="ECO:0000256" key="1">
    <source>
        <dbReference type="ARBA" id="ARBA00022737"/>
    </source>
</evidence>
<accession>Q4DMT3</accession>
<keyword evidence="4" id="KW-1185">Reference proteome</keyword>
<evidence type="ECO:0000313" key="3">
    <source>
        <dbReference type="EMBL" id="EAN93850.1"/>
    </source>
</evidence>
<dbReference type="InterPro" id="IPR052201">
    <property type="entry name" value="LRR-containing_regulator"/>
</dbReference>
<comment type="caution">
    <text evidence="3">The sequence shown here is derived from an EMBL/GenBank/DDBJ whole genome shotgun (WGS) entry which is preliminary data.</text>
</comment>
<dbReference type="OMA" id="YICAYAC"/>
<proteinExistence type="predicted"/>
<keyword evidence="1" id="KW-0677">Repeat</keyword>
<dbReference type="PANTHER" id="PTHR24111:SF0">
    <property type="entry name" value="LEUCINE-RICH REPEAT-CONTAINING PROTEIN"/>
    <property type="match status" value="1"/>
</dbReference>
<reference evidence="3 4" key="1">
    <citation type="journal article" date="2005" name="Science">
        <title>The genome sequence of Trypanosoma cruzi, etiologic agent of Chagas disease.</title>
        <authorList>
            <person name="El-Sayed N.M."/>
            <person name="Myler P.J."/>
            <person name="Bartholomeu D.C."/>
            <person name="Nilsson D."/>
            <person name="Aggarwal G."/>
            <person name="Tran A.N."/>
            <person name="Ghedin E."/>
            <person name="Worthey E.A."/>
            <person name="Delcher A.L."/>
            <person name="Blandin G."/>
            <person name="Westenberger S.J."/>
            <person name="Caler E."/>
            <person name="Cerqueira G.C."/>
            <person name="Branche C."/>
            <person name="Haas B."/>
            <person name="Anupama A."/>
            <person name="Arner E."/>
            <person name="Aslund L."/>
            <person name="Attipoe P."/>
            <person name="Bontempi E."/>
            <person name="Bringaud F."/>
            <person name="Burton P."/>
            <person name="Cadag E."/>
            <person name="Campbell D.A."/>
            <person name="Carrington M."/>
            <person name="Crabtree J."/>
            <person name="Darban H."/>
            <person name="da Silveira J.F."/>
            <person name="de Jong P."/>
            <person name="Edwards K."/>
            <person name="Englund P.T."/>
            <person name="Fazelina G."/>
            <person name="Feldblyum T."/>
            <person name="Ferella M."/>
            <person name="Frasch A.C."/>
            <person name="Gull K."/>
            <person name="Horn D."/>
            <person name="Hou L."/>
            <person name="Huang Y."/>
            <person name="Kindlund E."/>
            <person name="Klingbeil M."/>
            <person name="Kluge S."/>
            <person name="Koo H."/>
            <person name="Lacerda D."/>
            <person name="Levin M.J."/>
            <person name="Lorenzi H."/>
            <person name="Louie T."/>
            <person name="Machado C.R."/>
            <person name="McCulloch R."/>
            <person name="McKenna A."/>
            <person name="Mizuno Y."/>
            <person name="Mottram J.C."/>
            <person name="Nelson S."/>
            <person name="Ochaya S."/>
            <person name="Osoegawa K."/>
            <person name="Pai G."/>
            <person name="Parsons M."/>
            <person name="Pentony M."/>
            <person name="Pettersson U."/>
            <person name="Pop M."/>
            <person name="Ramirez J.L."/>
            <person name="Rinta J."/>
            <person name="Robertson L."/>
            <person name="Salzberg S.L."/>
            <person name="Sanchez D.O."/>
            <person name="Seyler A."/>
            <person name="Sharma R."/>
            <person name="Shetty J."/>
            <person name="Simpson A.J."/>
            <person name="Sisk E."/>
            <person name="Tammi M.T."/>
            <person name="Tarleton R."/>
            <person name="Teixeira S."/>
            <person name="Van Aken S."/>
            <person name="Vogt C."/>
            <person name="Ward P.N."/>
            <person name="Wickstead B."/>
            <person name="Wortman J."/>
            <person name="White O."/>
            <person name="Fraser C.M."/>
            <person name="Stuart K.D."/>
            <person name="Andersson B."/>
        </authorList>
    </citation>
    <scope>NUCLEOTIDE SEQUENCE [LARGE SCALE GENOMIC DNA]</scope>
    <source>
        <strain evidence="3 4">CL Brener</strain>
    </source>
</reference>
<dbReference type="AlphaFoldDB" id="Q4DMT3"/>
<dbReference type="InterPro" id="IPR032675">
    <property type="entry name" value="LRR_dom_sf"/>
</dbReference>
<sequence length="364" mass="40524">MYICAYACNMKNVQISLAVFLCVCLFFFLFLFVCTAASILLRVVWYSMIVNNDERSIDFSQNPSGELDDEVLTSLRDALQGNDNYCKLVFDNNRLNDDAIGILAAILKGSTPIEHLSLSSCQFRDVDFTHIANALCVKKVLRHLDLSKNPEITSAAAADLSRVIRTLPSLRTLLLIGTGLQPKNCSNILAALKQSPSLKVVELPYTVGFKVLDSFRKLLEERNGDELEDSQKKKKKKAAKSEAAPTDSGDGAFCCSKCDTWKATSMPKLVLPPIHASQTAGQKPLSKSCGPSNSLRMMEFRCWADPAVKNAAVHLHVLDKRCHLWEVYQKEKKEKILARRGVDEKNRAVKVRSRYGGYDACPNL</sequence>
<protein>
    <recommendedName>
        <fullName evidence="5">Leucine-rich repeat protein (LRRP)</fullName>
    </recommendedName>
</protein>
<evidence type="ECO:0000256" key="2">
    <source>
        <dbReference type="SAM" id="MobiDB-lite"/>
    </source>
</evidence>
<evidence type="ECO:0000313" key="4">
    <source>
        <dbReference type="Proteomes" id="UP000002296"/>
    </source>
</evidence>
<organism evidence="3 4">
    <name type="scientific">Trypanosoma cruzi (strain CL Brener)</name>
    <dbReference type="NCBI Taxonomy" id="353153"/>
    <lineage>
        <taxon>Eukaryota</taxon>
        <taxon>Discoba</taxon>
        <taxon>Euglenozoa</taxon>
        <taxon>Kinetoplastea</taxon>
        <taxon>Metakinetoplastina</taxon>
        <taxon>Trypanosomatida</taxon>
        <taxon>Trypanosomatidae</taxon>
        <taxon>Trypanosoma</taxon>
        <taxon>Schizotrypanum</taxon>
    </lineage>
</organism>
<feature type="region of interest" description="Disordered" evidence="2">
    <location>
        <begin position="224"/>
        <end position="250"/>
    </location>
</feature>
<evidence type="ECO:0008006" key="5">
    <source>
        <dbReference type="Google" id="ProtNLM"/>
    </source>
</evidence>
<dbReference type="SUPFAM" id="SSF52047">
    <property type="entry name" value="RNI-like"/>
    <property type="match status" value="1"/>
</dbReference>
<dbReference type="Proteomes" id="UP000002296">
    <property type="component" value="Unassembled WGS sequence"/>
</dbReference>
<dbReference type="SMR" id="Q4DMT3"/>
<dbReference type="eggNOG" id="ENOG502SR7Z">
    <property type="taxonomic scope" value="Eukaryota"/>
</dbReference>
<name>Q4DMT3_TRYCC</name>
<dbReference type="InParanoid" id="Q4DMT3"/>
<dbReference type="Gene3D" id="3.80.10.10">
    <property type="entry name" value="Ribonuclease Inhibitor"/>
    <property type="match status" value="1"/>
</dbReference>
<dbReference type="RefSeq" id="XP_815701.1">
    <property type="nucleotide sequence ID" value="XM_810608.1"/>
</dbReference>
<dbReference type="PANTHER" id="PTHR24111">
    <property type="entry name" value="LEUCINE-RICH REPEAT-CONTAINING PROTEIN 34"/>
    <property type="match status" value="1"/>
</dbReference>